<keyword evidence="1" id="KW-0456">Lyase</keyword>
<name>A0A7W3JSZ4_9MICO</name>
<dbReference type="InterPro" id="IPR036038">
    <property type="entry name" value="Aminotransferase-like"/>
</dbReference>
<dbReference type="Gene3D" id="3.20.10.10">
    <property type="entry name" value="D-amino Acid Aminotransferase, subunit A, domain 2"/>
    <property type="match status" value="1"/>
</dbReference>
<dbReference type="RefSeq" id="WP_182484034.1">
    <property type="nucleotide sequence ID" value="NZ_JACGWU010000001.1"/>
</dbReference>
<evidence type="ECO:0000313" key="2">
    <source>
        <dbReference type="Proteomes" id="UP000524237"/>
    </source>
</evidence>
<reference evidence="1 2" key="1">
    <citation type="submission" date="2020-07" db="EMBL/GenBank/DDBJ databases">
        <title>Sequencing the genomes of 1000 actinobacteria strains.</title>
        <authorList>
            <person name="Klenk H.-P."/>
        </authorList>
    </citation>
    <scope>NUCLEOTIDE SEQUENCE [LARGE SCALE GENOMIC DNA]</scope>
    <source>
        <strain evidence="1 2">DSM 23737</strain>
    </source>
</reference>
<evidence type="ECO:0000313" key="1">
    <source>
        <dbReference type="EMBL" id="MBA8828641.1"/>
    </source>
</evidence>
<proteinExistence type="predicted"/>
<dbReference type="InterPro" id="IPR001544">
    <property type="entry name" value="Aminotrans_IV"/>
</dbReference>
<dbReference type="GO" id="GO:0016829">
    <property type="term" value="F:lyase activity"/>
    <property type="evidence" value="ECO:0007669"/>
    <property type="project" value="UniProtKB-KW"/>
</dbReference>
<organism evidence="1 2">
    <name type="scientific">Alpinimonas psychrophila</name>
    <dbReference type="NCBI Taxonomy" id="748908"/>
    <lineage>
        <taxon>Bacteria</taxon>
        <taxon>Bacillati</taxon>
        <taxon>Actinomycetota</taxon>
        <taxon>Actinomycetes</taxon>
        <taxon>Micrococcales</taxon>
        <taxon>Microbacteriaceae</taxon>
        <taxon>Alpinimonas</taxon>
    </lineage>
</organism>
<accession>A0A7W3JSZ4</accession>
<dbReference type="GO" id="GO:0008483">
    <property type="term" value="F:transaminase activity"/>
    <property type="evidence" value="ECO:0007669"/>
    <property type="project" value="UniProtKB-KW"/>
</dbReference>
<dbReference type="EMBL" id="JACGWU010000001">
    <property type="protein sequence ID" value="MBA8828641.1"/>
    <property type="molecule type" value="Genomic_DNA"/>
</dbReference>
<dbReference type="AlphaFoldDB" id="A0A7W3JSZ4"/>
<keyword evidence="2" id="KW-1185">Reference proteome</keyword>
<dbReference type="Proteomes" id="UP000524237">
    <property type="component" value="Unassembled WGS sequence"/>
</dbReference>
<dbReference type="InterPro" id="IPR043132">
    <property type="entry name" value="BCAT-like_C"/>
</dbReference>
<gene>
    <name evidence="1" type="ORF">FB555_000712</name>
</gene>
<sequence>MADKRFRWNGSELIPVDGAPILPLYVADSWLVTNGNVVALQQHFERFASSAARQGLVRPMDAFTAVATGALPRKGSFTPRIDLTERGELEFWIRAVPELFTTIILATSESDVRTEPDIKGPDIPALAVLRETARTQGAEDAVILDTSGRIVDGATTCILWWRDGEIFVPPKEARRLDSITVKVIREIAEARSIAVKEAWATPAQLTGSTVWALNSLHGIRQVTSWINGPELVSDLPLLQSWRASYTALNVPLPAL</sequence>
<dbReference type="SUPFAM" id="SSF56752">
    <property type="entry name" value="D-aminoacid aminotransferase-like PLP-dependent enzymes"/>
    <property type="match status" value="1"/>
</dbReference>
<keyword evidence="1" id="KW-0032">Aminotransferase</keyword>
<comment type="caution">
    <text evidence="1">The sequence shown here is derived from an EMBL/GenBank/DDBJ whole genome shotgun (WGS) entry which is preliminary data.</text>
</comment>
<keyword evidence="1" id="KW-0808">Transferase</keyword>
<protein>
    <submittedName>
        <fullName evidence="1">Branched-subunit amino acid aminotransferase/4-amino-4-deoxychorismate lyase</fullName>
    </submittedName>
</protein>
<dbReference type="Pfam" id="PF01063">
    <property type="entry name" value="Aminotran_4"/>
    <property type="match status" value="1"/>
</dbReference>